<proteinExistence type="predicted"/>
<dbReference type="InterPro" id="IPR006680">
    <property type="entry name" value="Amidohydro-rel"/>
</dbReference>
<dbReference type="Gene3D" id="3.20.20.140">
    <property type="entry name" value="Metal-dependent hydrolases"/>
    <property type="match status" value="1"/>
</dbReference>
<dbReference type="Gene3D" id="3.10.450.50">
    <property type="match status" value="1"/>
</dbReference>
<dbReference type="EMBL" id="RBXB01000002">
    <property type="protein sequence ID" value="RKS97510.1"/>
    <property type="molecule type" value="Genomic_DNA"/>
</dbReference>
<dbReference type="GO" id="GO:0016810">
    <property type="term" value="F:hydrolase activity, acting on carbon-nitrogen (but not peptide) bonds"/>
    <property type="evidence" value="ECO:0007669"/>
    <property type="project" value="InterPro"/>
</dbReference>
<dbReference type="RefSeq" id="WP_121461304.1">
    <property type="nucleotide sequence ID" value="NZ_RBXB01000002.1"/>
</dbReference>
<keyword evidence="4" id="KW-0378">Hydrolase</keyword>
<feature type="signal peptide" evidence="1">
    <location>
        <begin position="1"/>
        <end position="23"/>
    </location>
</feature>
<evidence type="ECO:0000256" key="1">
    <source>
        <dbReference type="SAM" id="SignalP"/>
    </source>
</evidence>
<dbReference type="Proteomes" id="UP000272428">
    <property type="component" value="Unassembled WGS sequence"/>
</dbReference>
<organism evidence="4 5">
    <name type="scientific">Chryseobacterium defluvii</name>
    <dbReference type="NCBI Taxonomy" id="160396"/>
    <lineage>
        <taxon>Bacteria</taxon>
        <taxon>Pseudomonadati</taxon>
        <taxon>Bacteroidota</taxon>
        <taxon>Flavobacteriia</taxon>
        <taxon>Flavobacteriales</taxon>
        <taxon>Weeksellaceae</taxon>
        <taxon>Chryseobacterium group</taxon>
        <taxon>Chryseobacterium</taxon>
    </lineage>
</organism>
<dbReference type="InterPro" id="IPR011059">
    <property type="entry name" value="Metal-dep_hydrolase_composite"/>
</dbReference>
<dbReference type="Pfam" id="PF12680">
    <property type="entry name" value="SnoaL_2"/>
    <property type="match status" value="1"/>
</dbReference>
<keyword evidence="1" id="KW-0732">Signal</keyword>
<protein>
    <submittedName>
        <fullName evidence="4">Imidazolonepropionase-like amidohydrolase</fullName>
    </submittedName>
</protein>
<accession>A0A495SB83</accession>
<feature type="chain" id="PRO_5019758417" evidence="1">
    <location>
        <begin position="24"/>
        <end position="587"/>
    </location>
</feature>
<dbReference type="OrthoDB" id="9797498at2"/>
<dbReference type="Pfam" id="PF01979">
    <property type="entry name" value="Amidohydro_1"/>
    <property type="match status" value="1"/>
</dbReference>
<name>A0A495SB83_9FLAO</name>
<keyword evidence="5" id="KW-1185">Reference proteome</keyword>
<dbReference type="InterPro" id="IPR037401">
    <property type="entry name" value="SnoaL-like"/>
</dbReference>
<dbReference type="SUPFAM" id="SSF51556">
    <property type="entry name" value="Metallo-dependent hydrolases"/>
    <property type="match status" value="1"/>
</dbReference>
<dbReference type="SUPFAM" id="SSF51338">
    <property type="entry name" value="Composite domain of metallo-dependent hydrolases"/>
    <property type="match status" value="1"/>
</dbReference>
<comment type="caution">
    <text evidence="4">The sequence shown here is derived from an EMBL/GenBank/DDBJ whole genome shotgun (WGS) entry which is preliminary data.</text>
</comment>
<dbReference type="Gene3D" id="2.30.40.10">
    <property type="entry name" value="Urease, subunit C, domain 1"/>
    <property type="match status" value="1"/>
</dbReference>
<dbReference type="SUPFAM" id="SSF54427">
    <property type="entry name" value="NTF2-like"/>
    <property type="match status" value="1"/>
</dbReference>
<dbReference type="PANTHER" id="PTHR43135">
    <property type="entry name" value="ALPHA-D-RIBOSE 1-METHYLPHOSPHONATE 5-TRIPHOSPHATE DIPHOSPHATASE"/>
    <property type="match status" value="1"/>
</dbReference>
<gene>
    <name evidence="4" type="ORF">BCF58_1641</name>
</gene>
<feature type="domain" description="SnoaL-like" evidence="3">
    <location>
        <begin position="484"/>
        <end position="581"/>
    </location>
</feature>
<dbReference type="InterPro" id="IPR032466">
    <property type="entry name" value="Metal_Hydrolase"/>
</dbReference>
<evidence type="ECO:0000313" key="4">
    <source>
        <dbReference type="EMBL" id="RKS97510.1"/>
    </source>
</evidence>
<evidence type="ECO:0000259" key="3">
    <source>
        <dbReference type="Pfam" id="PF12680"/>
    </source>
</evidence>
<dbReference type="AlphaFoldDB" id="A0A495SB83"/>
<reference evidence="4 5" key="1">
    <citation type="submission" date="2018-10" db="EMBL/GenBank/DDBJ databases">
        <title>Genomic Encyclopedia of Archaeal and Bacterial Type Strains, Phase II (KMG-II): from individual species to whole genera.</title>
        <authorList>
            <person name="Goeker M."/>
        </authorList>
    </citation>
    <scope>NUCLEOTIDE SEQUENCE [LARGE SCALE GENOMIC DNA]</scope>
    <source>
        <strain evidence="4 5">DSM 14219</strain>
    </source>
</reference>
<sequence length="587" mass="66155">MKKNCYLFIIACFLSSFIHTLQAQTYIEDVTIVDVINKKLIPNQTVIINKDIISEIRPAGKVKPFQNAHIIHGKGKFLIPGMTDAHVHFFQSGGLYARPDALDLRKHTPYEKEIDWVHDHMEDFMQRYLKSGITSVIDVGATYNFLTLRNSFSQKANLPTVYMTGPLLTTYEPEAFKKLDKNEPFSLVTSIEDAKKLVQDQLPYKPDFIKIWYIVMGEGKEAEAAARKHEPIIKAIIEEAHKNNLKVAVHATERITAQIAVQHGANFLVHNIEDEVVSDDFVKLLKSKKVVLCPTLIVADNYYKTYAQKNAYTTYELENSNPTAIGSIYDLKHLSDTADSLMIKKLKTRFNLPQINTYMEKVDSIRIANLKKLADGGVTIAAGTDAGNIGTQHAASFIAELRAMKAAGMSNWQILQSATINPAKIFNKENSSGSVSLGKTADLVLLDSDPIENLENLTKINLVFKNGQALETGKIVKVTPEILVQKQLNAYNARNIEAFLEPYADDVELYFFPNKLLSKGKEAMRKDYSDMFKRLPDLHCELKERIINGNFVIDKESVSGMNPIKKVEATAIYEIKNNKISKVYFIR</sequence>
<dbReference type="InterPro" id="IPR051781">
    <property type="entry name" value="Metallo-dep_Hydrolase"/>
</dbReference>
<dbReference type="InterPro" id="IPR032710">
    <property type="entry name" value="NTF2-like_dom_sf"/>
</dbReference>
<evidence type="ECO:0000259" key="2">
    <source>
        <dbReference type="Pfam" id="PF01979"/>
    </source>
</evidence>
<feature type="domain" description="Amidohydrolase-related" evidence="2">
    <location>
        <begin position="77"/>
        <end position="469"/>
    </location>
</feature>
<evidence type="ECO:0000313" key="5">
    <source>
        <dbReference type="Proteomes" id="UP000272428"/>
    </source>
</evidence>
<dbReference type="PANTHER" id="PTHR43135:SF3">
    <property type="entry name" value="ALPHA-D-RIBOSE 1-METHYLPHOSPHONATE 5-TRIPHOSPHATE DIPHOSPHATASE"/>
    <property type="match status" value="1"/>
</dbReference>